<evidence type="ECO:0000256" key="13">
    <source>
        <dbReference type="SAM" id="MobiDB-lite"/>
    </source>
</evidence>
<evidence type="ECO:0000256" key="7">
    <source>
        <dbReference type="ARBA" id="ARBA00023065"/>
    </source>
</evidence>
<feature type="chain" id="PRO_5041914145" description="Ionotropic glutamate receptor L-glutamate and glycine-binding domain-containing protein" evidence="15">
    <location>
        <begin position="22"/>
        <end position="691"/>
    </location>
</feature>
<evidence type="ECO:0000256" key="4">
    <source>
        <dbReference type="ARBA" id="ARBA00022475"/>
    </source>
</evidence>
<feature type="transmembrane region" description="Helical" evidence="14">
    <location>
        <begin position="658"/>
        <end position="680"/>
    </location>
</feature>
<keyword evidence="4" id="KW-1003">Cell membrane</keyword>
<feature type="domain" description="Ionotropic glutamate receptor L-glutamate and glycine-binding" evidence="16">
    <location>
        <begin position="286"/>
        <end position="344"/>
    </location>
</feature>
<comment type="caution">
    <text evidence="17">The sequence shown here is derived from an EMBL/GenBank/DDBJ whole genome shotgun (WGS) entry which is preliminary data.</text>
</comment>
<dbReference type="PANTHER" id="PTHR42643">
    <property type="entry name" value="IONOTROPIC RECEPTOR 20A-RELATED"/>
    <property type="match status" value="1"/>
</dbReference>
<evidence type="ECO:0000259" key="16">
    <source>
        <dbReference type="SMART" id="SM00918"/>
    </source>
</evidence>
<keyword evidence="15" id="KW-0732">Signal</keyword>
<feature type="signal peptide" evidence="15">
    <location>
        <begin position="1"/>
        <end position="21"/>
    </location>
</feature>
<keyword evidence="10" id="KW-0325">Glycoprotein</keyword>
<dbReference type="InterPro" id="IPR052192">
    <property type="entry name" value="Insect_Ionotropic_Sensory_Rcpt"/>
</dbReference>
<keyword evidence="11" id="KW-1071">Ligand-gated ion channel</keyword>
<keyword evidence="5 14" id="KW-0812">Transmembrane</keyword>
<evidence type="ECO:0000256" key="2">
    <source>
        <dbReference type="ARBA" id="ARBA00008685"/>
    </source>
</evidence>
<evidence type="ECO:0000256" key="9">
    <source>
        <dbReference type="ARBA" id="ARBA00023170"/>
    </source>
</evidence>
<evidence type="ECO:0000313" key="17">
    <source>
        <dbReference type="EMBL" id="KAK4311000.1"/>
    </source>
</evidence>
<feature type="transmembrane region" description="Helical" evidence="14">
    <location>
        <begin position="471"/>
        <end position="493"/>
    </location>
</feature>
<dbReference type="GO" id="GO:0050906">
    <property type="term" value="P:detection of stimulus involved in sensory perception"/>
    <property type="evidence" value="ECO:0007669"/>
    <property type="project" value="UniProtKB-ARBA"/>
</dbReference>
<feature type="region of interest" description="Disordered" evidence="13">
    <location>
        <begin position="24"/>
        <end position="50"/>
    </location>
</feature>
<dbReference type="Gene3D" id="3.40.190.10">
    <property type="entry name" value="Periplasmic binding protein-like II"/>
    <property type="match status" value="1"/>
</dbReference>
<evidence type="ECO:0000256" key="14">
    <source>
        <dbReference type="SAM" id="Phobius"/>
    </source>
</evidence>
<evidence type="ECO:0000256" key="1">
    <source>
        <dbReference type="ARBA" id="ARBA00004651"/>
    </source>
</evidence>
<keyword evidence="9" id="KW-0675">Receptor</keyword>
<gene>
    <name evidence="17" type="ORF">Pmani_017474</name>
</gene>
<name>A0AAE1U9D4_9EUCA</name>
<comment type="similarity">
    <text evidence="2">Belongs to the glutamate-gated ion channel (TC 1.A.10.1) family.</text>
</comment>
<keyword evidence="12" id="KW-0407">Ion channel</keyword>
<dbReference type="GO" id="GO:0005886">
    <property type="term" value="C:plasma membrane"/>
    <property type="evidence" value="ECO:0007669"/>
    <property type="project" value="UniProtKB-SubCell"/>
</dbReference>
<evidence type="ECO:0000256" key="12">
    <source>
        <dbReference type="ARBA" id="ARBA00023303"/>
    </source>
</evidence>
<reference evidence="17" key="1">
    <citation type="submission" date="2023-11" db="EMBL/GenBank/DDBJ databases">
        <title>Genome assemblies of two species of porcelain crab, Petrolisthes cinctipes and Petrolisthes manimaculis (Anomura: Porcellanidae).</title>
        <authorList>
            <person name="Angst P."/>
        </authorList>
    </citation>
    <scope>NUCLEOTIDE SEQUENCE</scope>
    <source>
        <strain evidence="17">PB745_02</strain>
        <tissue evidence="17">Gill</tissue>
    </source>
</reference>
<evidence type="ECO:0000256" key="6">
    <source>
        <dbReference type="ARBA" id="ARBA00022989"/>
    </source>
</evidence>
<keyword evidence="18" id="KW-1185">Reference proteome</keyword>
<feature type="transmembrane region" description="Helical" evidence="14">
    <location>
        <begin position="390"/>
        <end position="417"/>
    </location>
</feature>
<dbReference type="SUPFAM" id="SSF53850">
    <property type="entry name" value="Periplasmic binding protein-like II"/>
    <property type="match status" value="1"/>
</dbReference>
<dbReference type="GO" id="GO:0015276">
    <property type="term" value="F:ligand-gated monoatomic ion channel activity"/>
    <property type="evidence" value="ECO:0007669"/>
    <property type="project" value="InterPro"/>
</dbReference>
<evidence type="ECO:0000256" key="11">
    <source>
        <dbReference type="ARBA" id="ARBA00023286"/>
    </source>
</evidence>
<dbReference type="SMART" id="SM00918">
    <property type="entry name" value="Lig_chan-Glu_bd"/>
    <property type="match status" value="1"/>
</dbReference>
<dbReference type="Proteomes" id="UP001292094">
    <property type="component" value="Unassembled WGS sequence"/>
</dbReference>
<protein>
    <recommendedName>
        <fullName evidence="16">Ionotropic glutamate receptor L-glutamate and glycine-binding domain-containing protein</fullName>
    </recommendedName>
</protein>
<dbReference type="PANTHER" id="PTHR42643:SF24">
    <property type="entry name" value="IONOTROPIC RECEPTOR 60A"/>
    <property type="match status" value="1"/>
</dbReference>
<keyword evidence="6 14" id="KW-1133">Transmembrane helix</keyword>
<keyword evidence="7" id="KW-0406">Ion transport</keyword>
<evidence type="ECO:0000256" key="10">
    <source>
        <dbReference type="ARBA" id="ARBA00023180"/>
    </source>
</evidence>
<dbReference type="Pfam" id="PF10613">
    <property type="entry name" value="Lig_chan-Glu_bd"/>
    <property type="match status" value="1"/>
</dbReference>
<dbReference type="InterPro" id="IPR019594">
    <property type="entry name" value="Glu/Gly-bd"/>
</dbReference>
<dbReference type="EMBL" id="JAWZYT010001571">
    <property type="protein sequence ID" value="KAK4311000.1"/>
    <property type="molecule type" value="Genomic_DNA"/>
</dbReference>
<comment type="subcellular location">
    <subcellularLocation>
        <location evidence="1">Cell membrane</location>
        <topology evidence="1">Multi-pass membrane protein</topology>
    </subcellularLocation>
</comment>
<dbReference type="Pfam" id="PF00060">
    <property type="entry name" value="Lig_chan"/>
    <property type="match status" value="1"/>
</dbReference>
<evidence type="ECO:0000256" key="15">
    <source>
        <dbReference type="SAM" id="SignalP"/>
    </source>
</evidence>
<dbReference type="InterPro" id="IPR001320">
    <property type="entry name" value="Iontro_rcpt_C"/>
</dbReference>
<evidence type="ECO:0000256" key="3">
    <source>
        <dbReference type="ARBA" id="ARBA00022448"/>
    </source>
</evidence>
<proteinExistence type="inferred from homology"/>
<sequence length="691" mass="76087">MKLGTLLLMFILVWMMVESGASDWGKQTSSPPPSPPPTTSTTCSTSTSTSTSTKFHLQDLFTVTIQLLHTIPTTRLHLTFHNTPDECLVSAVWKAGMATQVLTDQHLRYTLDHLTSYSNPAQHVLIGPITWIASIIKQAKYLYDTAKINARKTQWLWVVTDSFSSSSNPSPISSSVSSNKSASTLTFLKARQEVEGVVFEGLQGLLLVPEKLRHEITTSDDEGVDGTAEVVMVVGKVEAPGDGGLTLGIGATWTHQQGLRILHTLWPQPSFNLRGRMLRINVLKKPTVFMFSENEGLGSAKGYAADVTRLIQRRLNFSDTLVPNTGFGAFSNGSWNGMVGDLSQGRADVSPMDFTPIWQRTLVIDFGLIYSTDNVVIISRAPRIFIRPLLLLQIFTPLVWVCMVVLVMGVGVMLGGLGNITHHTLLHGEQHTTTTNTKGVASYCLASFKIMVYQNSDWWPRRGGSRVVSGVLMLVAVVVGSLYRGSITAFLAIPSRSSPINSLEELLESRLVPAIRRLSSPYSFFLTENSGAIGERVREIMVVFSGTQMSKWSFINQVAEGTFGFIDTASSAIGRSGQYEKLGQPCLFHIGRNPVRMDLDAFAYPKNSPIKYQFDKVMQWLRSYGIIEYIKGQYYSQDCSTRLTSDGPADISLIQVQGAFYVLGVGLVAAITAFILELTLHYCCFSSQKSI</sequence>
<feature type="compositionally biased region" description="Low complexity" evidence="13">
    <location>
        <begin position="39"/>
        <end position="50"/>
    </location>
</feature>
<organism evidence="17 18">
    <name type="scientific">Petrolisthes manimaculis</name>
    <dbReference type="NCBI Taxonomy" id="1843537"/>
    <lineage>
        <taxon>Eukaryota</taxon>
        <taxon>Metazoa</taxon>
        <taxon>Ecdysozoa</taxon>
        <taxon>Arthropoda</taxon>
        <taxon>Crustacea</taxon>
        <taxon>Multicrustacea</taxon>
        <taxon>Malacostraca</taxon>
        <taxon>Eumalacostraca</taxon>
        <taxon>Eucarida</taxon>
        <taxon>Decapoda</taxon>
        <taxon>Pleocyemata</taxon>
        <taxon>Anomura</taxon>
        <taxon>Galatheoidea</taxon>
        <taxon>Porcellanidae</taxon>
        <taxon>Petrolisthes</taxon>
    </lineage>
</organism>
<accession>A0AAE1U9D4</accession>
<dbReference type="AlphaFoldDB" id="A0AAE1U9D4"/>
<evidence type="ECO:0000256" key="8">
    <source>
        <dbReference type="ARBA" id="ARBA00023136"/>
    </source>
</evidence>
<keyword evidence="3" id="KW-0813">Transport</keyword>
<keyword evidence="8 14" id="KW-0472">Membrane</keyword>
<evidence type="ECO:0000313" key="18">
    <source>
        <dbReference type="Proteomes" id="UP001292094"/>
    </source>
</evidence>
<evidence type="ECO:0000256" key="5">
    <source>
        <dbReference type="ARBA" id="ARBA00022692"/>
    </source>
</evidence>
<dbReference type="Gene3D" id="1.10.287.70">
    <property type="match status" value="1"/>
</dbReference>